<dbReference type="EMBL" id="JACEFO010003031">
    <property type="protein sequence ID" value="KAF8645024.1"/>
    <property type="molecule type" value="Genomic_DNA"/>
</dbReference>
<dbReference type="Pfam" id="PF24523">
    <property type="entry name" value="DUF7595"/>
    <property type="match status" value="1"/>
</dbReference>
<keyword evidence="5" id="KW-1185">Reference proteome</keyword>
<evidence type="ECO:0000259" key="2">
    <source>
        <dbReference type="Pfam" id="PF00646"/>
    </source>
</evidence>
<keyword evidence="1" id="KW-0472">Membrane</keyword>
<feature type="transmembrane region" description="Helical" evidence="1">
    <location>
        <begin position="54"/>
        <end position="80"/>
    </location>
</feature>
<name>A0A834ZYK8_9POAL</name>
<organism evidence="4 5">
    <name type="scientific">Digitaria exilis</name>
    <dbReference type="NCBI Taxonomy" id="1010633"/>
    <lineage>
        <taxon>Eukaryota</taxon>
        <taxon>Viridiplantae</taxon>
        <taxon>Streptophyta</taxon>
        <taxon>Embryophyta</taxon>
        <taxon>Tracheophyta</taxon>
        <taxon>Spermatophyta</taxon>
        <taxon>Magnoliopsida</taxon>
        <taxon>Liliopsida</taxon>
        <taxon>Poales</taxon>
        <taxon>Poaceae</taxon>
        <taxon>PACMAD clade</taxon>
        <taxon>Panicoideae</taxon>
        <taxon>Panicodae</taxon>
        <taxon>Paniceae</taxon>
        <taxon>Anthephorinae</taxon>
        <taxon>Digitaria</taxon>
    </lineage>
</organism>
<feature type="domain" description="DUF7595" evidence="3">
    <location>
        <begin position="229"/>
        <end position="478"/>
    </location>
</feature>
<dbReference type="PANTHER" id="PTHR35828:SF16">
    <property type="entry name" value="F-BOX DOMAIN-CONTAINING PROTEIN"/>
    <property type="match status" value="1"/>
</dbReference>
<keyword evidence="1" id="KW-1133">Transmembrane helix</keyword>
<evidence type="ECO:0008006" key="6">
    <source>
        <dbReference type="Google" id="ProtNLM"/>
    </source>
</evidence>
<dbReference type="Proteomes" id="UP000636709">
    <property type="component" value="Unassembled WGS sequence"/>
</dbReference>
<accession>A0A834ZYK8</accession>
<comment type="caution">
    <text evidence="4">The sequence shown here is derived from an EMBL/GenBank/DDBJ whole genome shotgun (WGS) entry which is preliminary data.</text>
</comment>
<feature type="transmembrane region" description="Helical" evidence="1">
    <location>
        <begin position="23"/>
        <end position="48"/>
    </location>
</feature>
<sequence>MARVIVVQIIRSLRIAAPLMMKMILMTVMAATGVVAVAVKVVVVVVAVAVKVLVVAAVAVMVAVALAMVVVAGAVVLAGVPVQSEHTGDLNSKFKFVRFPPPLPPAGGRANRFGFVNPGLHHPQLPAMDDANTWASLPVDLLVEILRRLDTTDTTVVAFAGTCKPWRRAIIANVSSLKLHPDRFNPNLLLGFFHRQWLAGRHLPRLQHVPGPFDKMLSPDVAADTMASMAVDAKLYDEPLSSRDGFVLVGGSAAGGLFLCNPLAGTCRFIPSPVIGASRPCRFVLVTDHDEPPTATYAGGVRILAQIFSSNSGEWGPVRRSTVGDDHRFRFFLCDGDKDVVVCRSSVVYWLVTLVAHYGHDMRGRRCVLAVDVNDERAWMERVELPETIMEMGSGVVSDSMLALATTEDGRLSLVSQLPGQPLQVWELGGGGEWTLRRRIDVPEEVMIPSNCFLNVGHAHVHISGFCPRSGCLFGDVEGEDILIDVERGVVRRTRRYGVGRVTKYPYEMDWPTYISKMKYF</sequence>
<dbReference type="Gene3D" id="1.20.1280.50">
    <property type="match status" value="1"/>
</dbReference>
<dbReference type="InterPro" id="IPR036047">
    <property type="entry name" value="F-box-like_dom_sf"/>
</dbReference>
<evidence type="ECO:0000256" key="1">
    <source>
        <dbReference type="SAM" id="Phobius"/>
    </source>
</evidence>
<dbReference type="InterPro" id="IPR056016">
    <property type="entry name" value="DUF7595"/>
</dbReference>
<dbReference type="AlphaFoldDB" id="A0A834ZYK8"/>
<reference evidence="4" key="1">
    <citation type="submission" date="2020-07" db="EMBL/GenBank/DDBJ databases">
        <title>Genome sequence and genetic diversity analysis of an under-domesticated orphan crop, white fonio (Digitaria exilis).</title>
        <authorList>
            <person name="Bennetzen J.L."/>
            <person name="Chen S."/>
            <person name="Ma X."/>
            <person name="Wang X."/>
            <person name="Yssel A.E.J."/>
            <person name="Chaluvadi S.R."/>
            <person name="Johnson M."/>
            <person name="Gangashetty P."/>
            <person name="Hamidou F."/>
            <person name="Sanogo M.D."/>
            <person name="Zwaenepoel A."/>
            <person name="Wallace J."/>
            <person name="Van De Peer Y."/>
            <person name="Van Deynze A."/>
        </authorList>
    </citation>
    <scope>NUCLEOTIDE SEQUENCE</scope>
    <source>
        <tissue evidence="4">Leaves</tissue>
    </source>
</reference>
<dbReference type="InterPro" id="IPR001810">
    <property type="entry name" value="F-box_dom"/>
</dbReference>
<evidence type="ECO:0000313" key="5">
    <source>
        <dbReference type="Proteomes" id="UP000636709"/>
    </source>
</evidence>
<dbReference type="PANTHER" id="PTHR35828">
    <property type="entry name" value="OS08G0203800 PROTEIN-RELATED"/>
    <property type="match status" value="1"/>
</dbReference>
<dbReference type="Pfam" id="PF00646">
    <property type="entry name" value="F-box"/>
    <property type="match status" value="1"/>
</dbReference>
<dbReference type="OrthoDB" id="623820at2759"/>
<dbReference type="SUPFAM" id="SSF81383">
    <property type="entry name" value="F-box domain"/>
    <property type="match status" value="1"/>
</dbReference>
<evidence type="ECO:0000313" key="4">
    <source>
        <dbReference type="EMBL" id="KAF8645024.1"/>
    </source>
</evidence>
<feature type="domain" description="F-box" evidence="2">
    <location>
        <begin position="134"/>
        <end position="170"/>
    </location>
</feature>
<keyword evidence="1" id="KW-0812">Transmembrane</keyword>
<evidence type="ECO:0000259" key="3">
    <source>
        <dbReference type="Pfam" id="PF24523"/>
    </source>
</evidence>
<protein>
    <recommendedName>
        <fullName evidence="6">F-box domain-containing protein</fullName>
    </recommendedName>
</protein>
<gene>
    <name evidence="4" type="ORF">HU200_066229</name>
</gene>
<proteinExistence type="predicted"/>